<protein>
    <recommendedName>
        <fullName evidence="4">Secreted protein</fullName>
    </recommendedName>
</protein>
<evidence type="ECO:0000313" key="3">
    <source>
        <dbReference type="Proteomes" id="UP000199022"/>
    </source>
</evidence>
<name>A0A1I1U7X8_9ACTN</name>
<evidence type="ECO:0008006" key="4">
    <source>
        <dbReference type="Google" id="ProtNLM"/>
    </source>
</evidence>
<keyword evidence="3" id="KW-1185">Reference proteome</keyword>
<dbReference type="Proteomes" id="UP000199022">
    <property type="component" value="Unassembled WGS sequence"/>
</dbReference>
<dbReference type="AlphaFoldDB" id="A0A1I1U7X8"/>
<feature type="chain" id="PRO_5011594822" description="Secreted protein" evidence="1">
    <location>
        <begin position="26"/>
        <end position="318"/>
    </location>
</feature>
<dbReference type="STRING" id="1225127.SAMN05661030_3955"/>
<accession>A0A1I1U7X8</accession>
<reference evidence="3" key="1">
    <citation type="submission" date="2016-10" db="EMBL/GenBank/DDBJ databases">
        <authorList>
            <person name="Varghese N."/>
            <person name="Submissions S."/>
        </authorList>
    </citation>
    <scope>NUCLEOTIDE SEQUENCE [LARGE SCALE GENOMIC DNA]</scope>
    <source>
        <strain evidence="3">DSM 45962</strain>
    </source>
</reference>
<feature type="signal peptide" evidence="1">
    <location>
        <begin position="1"/>
        <end position="25"/>
    </location>
</feature>
<organism evidence="2 3">
    <name type="scientific">Klenkia taihuensis</name>
    <dbReference type="NCBI Taxonomy" id="1225127"/>
    <lineage>
        <taxon>Bacteria</taxon>
        <taxon>Bacillati</taxon>
        <taxon>Actinomycetota</taxon>
        <taxon>Actinomycetes</taxon>
        <taxon>Geodermatophilales</taxon>
        <taxon>Geodermatophilaceae</taxon>
        <taxon>Klenkia</taxon>
    </lineage>
</organism>
<evidence type="ECO:0000313" key="2">
    <source>
        <dbReference type="EMBL" id="SFD66879.1"/>
    </source>
</evidence>
<sequence length="318" mass="32610">MSWLRAGLVGLLLVAALAPASDAWAAPAECQQYTAHGICVVTAATNSQGGGTANTPPTNGGGPTTTTTAVCTDTRLGVTVSCSSAAGWWSQAKQCYVSPLENPPAFSSPMWGGRTDGALYYCTPFTNGVSFPGTNGYTFWSATPPAGPAAIDPAVLAQQALNTVVLPSPSAGRYPSGTLTDGRPFTVVNAHTWFWTDADAYRPTSARADAGGVWAEVTVTPTALTFSPGDGAPAVSCSGPGTAWQPAAGVWSPSPNGCDYRYPRSSLGEPDGKVTAVYGIQWSIAWTSSTGATGTLPQITTTSTTQFAVVEAQTVVTR</sequence>
<proteinExistence type="predicted"/>
<dbReference type="OrthoDB" id="3742379at2"/>
<evidence type="ECO:0000256" key="1">
    <source>
        <dbReference type="SAM" id="SignalP"/>
    </source>
</evidence>
<keyword evidence="1" id="KW-0732">Signal</keyword>
<gene>
    <name evidence="2" type="ORF">SAMN05661030_3955</name>
</gene>
<dbReference type="EMBL" id="FOMD01000005">
    <property type="protein sequence ID" value="SFD66879.1"/>
    <property type="molecule type" value="Genomic_DNA"/>
</dbReference>